<dbReference type="RefSeq" id="XP_042559350.1">
    <property type="nucleotide sequence ID" value="XM_042703416.1"/>
</dbReference>
<accession>A0A8M1KA46</accession>
<dbReference type="InterPro" id="IPR002181">
    <property type="entry name" value="Fibrinogen_a/b/g_C_dom"/>
</dbReference>
<dbReference type="FunFam" id="3.90.215.10:FF:000001">
    <property type="entry name" value="Tenascin isoform 1"/>
    <property type="match status" value="1"/>
</dbReference>
<dbReference type="AlphaFoldDB" id="A0A8M1KA46"/>
<dbReference type="CDD" id="cd00087">
    <property type="entry name" value="FReD"/>
    <property type="match status" value="1"/>
</dbReference>
<proteinExistence type="predicted"/>
<feature type="domain" description="Fibrinogen C-terminal" evidence="2">
    <location>
        <begin position="30"/>
        <end position="253"/>
    </location>
</feature>
<dbReference type="KEGG" id="char:105893686"/>
<dbReference type="SMART" id="SM00186">
    <property type="entry name" value="FBG"/>
    <property type="match status" value="1"/>
</dbReference>
<dbReference type="PANTHER" id="PTHR19143:SF225">
    <property type="entry name" value="MICROFIBRIL-ASSOCIATED GLYCOPROTEIN 4"/>
    <property type="match status" value="1"/>
</dbReference>
<dbReference type="InterPro" id="IPR050373">
    <property type="entry name" value="Fibrinogen_C-term_domain"/>
</dbReference>
<keyword evidence="3" id="KW-1185">Reference proteome</keyword>
<dbReference type="GO" id="GO:0048251">
    <property type="term" value="P:elastic fiber assembly"/>
    <property type="evidence" value="ECO:0007669"/>
    <property type="project" value="TreeGrafter"/>
</dbReference>
<gene>
    <name evidence="4" type="primary">LOC105893686</name>
</gene>
<reference evidence="4" key="1">
    <citation type="submission" date="2025-08" db="UniProtKB">
        <authorList>
            <consortium name="RefSeq"/>
        </authorList>
    </citation>
    <scope>IDENTIFICATION</scope>
</reference>
<dbReference type="GO" id="GO:0005615">
    <property type="term" value="C:extracellular space"/>
    <property type="evidence" value="ECO:0007669"/>
    <property type="project" value="TreeGrafter"/>
</dbReference>
<evidence type="ECO:0000313" key="4">
    <source>
        <dbReference type="RefSeq" id="XP_042559350.1"/>
    </source>
</evidence>
<dbReference type="GeneID" id="105893686"/>
<evidence type="ECO:0000313" key="3">
    <source>
        <dbReference type="Proteomes" id="UP000515152"/>
    </source>
</evidence>
<dbReference type="PROSITE" id="PS51406">
    <property type="entry name" value="FIBRINOGEN_C_2"/>
    <property type="match status" value="1"/>
</dbReference>
<evidence type="ECO:0000256" key="1">
    <source>
        <dbReference type="ARBA" id="ARBA00023157"/>
    </source>
</evidence>
<dbReference type="OrthoDB" id="7735550at2759"/>
<keyword evidence="1" id="KW-1015">Disulfide bond</keyword>
<dbReference type="PANTHER" id="PTHR19143">
    <property type="entry name" value="FIBRINOGEN/TENASCIN/ANGIOPOEITIN"/>
    <property type="match status" value="1"/>
</dbReference>
<dbReference type="Pfam" id="PF00147">
    <property type="entry name" value="Fibrinogen_C"/>
    <property type="match status" value="1"/>
</dbReference>
<dbReference type="NCBIfam" id="NF040941">
    <property type="entry name" value="GGGWT_bact"/>
    <property type="match status" value="1"/>
</dbReference>
<protein>
    <submittedName>
        <fullName evidence="4">Microfibril-associated glycoprotein 4-like</fullName>
    </submittedName>
</protein>
<evidence type="ECO:0000259" key="2">
    <source>
        <dbReference type="PROSITE" id="PS51406"/>
    </source>
</evidence>
<name>A0A8M1KA46_CLUHA</name>
<dbReference type="Proteomes" id="UP000515152">
    <property type="component" value="Chromosome 24"/>
</dbReference>
<sequence length="253" mass="28673">MTTEECLSVFHSFSVQIQCVVVLLLPWLGQCHLQYPTDCADLLSSGSRVSGVYTIYPDGVSSAVQVYCDMGCQDTKEEGGWTVFQRRVDGTVNFIRPWNQYKDGFGNASSEYWLGLESLHQLTTNRKYELRVDMEDFEDNRVFARYSSFAVGSEKEGYKLTVGGFTNEGTGDSLARHNGKKFSTFDKDQDSHHTNCADIYFGGYWYDRCHVSNPNGLYLWGPTSHHAVGVCWKAFKGYDYSLRSITMKIRPVA</sequence>
<organism evidence="3 4">
    <name type="scientific">Clupea harengus</name>
    <name type="common">Atlantic herring</name>
    <dbReference type="NCBI Taxonomy" id="7950"/>
    <lineage>
        <taxon>Eukaryota</taxon>
        <taxon>Metazoa</taxon>
        <taxon>Chordata</taxon>
        <taxon>Craniata</taxon>
        <taxon>Vertebrata</taxon>
        <taxon>Euteleostomi</taxon>
        <taxon>Actinopterygii</taxon>
        <taxon>Neopterygii</taxon>
        <taxon>Teleostei</taxon>
        <taxon>Clupei</taxon>
        <taxon>Clupeiformes</taxon>
        <taxon>Clupeoidei</taxon>
        <taxon>Clupeidae</taxon>
        <taxon>Clupea</taxon>
    </lineage>
</organism>